<evidence type="ECO:0000313" key="3">
    <source>
        <dbReference type="EMBL" id="KFD47564.1"/>
    </source>
</evidence>
<feature type="coiled-coil region" evidence="1">
    <location>
        <begin position="382"/>
        <end position="437"/>
    </location>
</feature>
<dbReference type="AlphaFoldDB" id="A0A085LRG8"/>
<sequence length="999" mass="113553">MSSSTDTNGHGVVPVKVHTKPALECPLQKFSTFQSGSQVEAVERRPVATISSSMKETIQRSVETSRKVYETAKSLLTAIKQASMMKTSISLETNLRSDLVLDTAIDEPHVDELEVENLIDIDRHIGFACRYFGMNVGPPTEKNVSVASLRNRIDAQIDFLLDCLRKVDPTWADKMNDCAKDIHLSKVIETLLIDVGNAHRAATDSKAALQASRVKFFTTADTIEKTILWIYQVDQTASKRREQEVERRKNKLGVSAVDFKELHTQLSWFYQAAIELARERRRFIEICNLHLDIVKEVRLQRYDPENVVVRLNRRTPSTGMLVDHATVLFSTFWDELMERITQMRIVADEVRRLADNWKRDKQLCATIMAECDELAKTKHPRKKALENLKQLLESDRAASKELIETFESVIGPLQKTTAQLQEQCAQRERAKAEAMKKGAAAAFDPVLEDPVLVEIQKKEEHLEDVLLRRHDARVSRAEALENLQHSLCHKEKEMEQLMKNCDNLISELTEIKEETETAEQDNRNLKGGGGAGGGGYNDGKEPPAPPEEEVQEELKMLQEEAKLKNEVKNKKRLLDHLTIERSNTKLKTQCLERQKTIIDAASEEKLKTIREFEKHIADSKRAVDDRRRYKVTDPLPDTHGAQKIEELKASNKLTAEMLNTLLTELEICLKKHAEISTANLQRMDAHRTWCHKNAAKEMEVDWNKLQLRKLECEKGITAKCHLLKTTDEEAISTPIRNVGQSPVILYHELSSPDRANLLKEKTTEVRDGYEGIYSPTIAHPPRQQERPSSPEGMKTPRTTFYQVREEERTTFPGGMQTPRTTFNQFGPDDEATEPQIMYTVEETKEVTTRKYTTYHPAGRKKWRTTFGPTGQPQLVSIPSPVVGGNMQESPKQLEMRMVQPSGRDDWKKQTVQTAPSDVTTMISVVTERSSPKPGETYTMRQEKRESTGTLSHLPSSEPKGEPPGGPTDGPITKEMRKEEDKQKKNPPDNMPGGSWTQYK</sequence>
<accession>A0A085LRG8</accession>
<feature type="non-terminal residue" evidence="3">
    <location>
        <position position="999"/>
    </location>
</feature>
<dbReference type="EMBL" id="KL363322">
    <property type="protein sequence ID" value="KFD47564.1"/>
    <property type="molecule type" value="Genomic_DNA"/>
</dbReference>
<feature type="region of interest" description="Disordered" evidence="2">
    <location>
        <begin position="515"/>
        <end position="550"/>
    </location>
</feature>
<feature type="region of interest" description="Disordered" evidence="2">
    <location>
        <begin position="861"/>
        <end position="885"/>
    </location>
</feature>
<gene>
    <name evidence="3" type="ORF">M513_11565</name>
</gene>
<feature type="compositionally biased region" description="Gly residues" evidence="2">
    <location>
        <begin position="526"/>
        <end position="537"/>
    </location>
</feature>
<feature type="region of interest" description="Disordered" evidence="2">
    <location>
        <begin position="926"/>
        <end position="999"/>
    </location>
</feature>
<name>A0A085LRG8_9BILA</name>
<feature type="compositionally biased region" description="Basic and acidic residues" evidence="2">
    <location>
        <begin position="515"/>
        <end position="524"/>
    </location>
</feature>
<evidence type="ECO:0000313" key="4">
    <source>
        <dbReference type="Proteomes" id="UP000030764"/>
    </source>
</evidence>
<feature type="region of interest" description="Disordered" evidence="2">
    <location>
        <begin position="811"/>
        <end position="830"/>
    </location>
</feature>
<protein>
    <submittedName>
        <fullName evidence="3">Uncharacterized protein</fullName>
    </submittedName>
</protein>
<keyword evidence="4" id="KW-1185">Reference proteome</keyword>
<dbReference type="Proteomes" id="UP000030764">
    <property type="component" value="Unassembled WGS sequence"/>
</dbReference>
<feature type="compositionally biased region" description="Polar residues" evidence="2">
    <location>
        <begin position="866"/>
        <end position="876"/>
    </location>
</feature>
<keyword evidence="1" id="KW-0175">Coiled coil</keyword>
<organism evidence="3 4">
    <name type="scientific">Trichuris suis</name>
    <name type="common">pig whipworm</name>
    <dbReference type="NCBI Taxonomy" id="68888"/>
    <lineage>
        <taxon>Eukaryota</taxon>
        <taxon>Metazoa</taxon>
        <taxon>Ecdysozoa</taxon>
        <taxon>Nematoda</taxon>
        <taxon>Enoplea</taxon>
        <taxon>Dorylaimia</taxon>
        <taxon>Trichinellida</taxon>
        <taxon>Trichuridae</taxon>
        <taxon>Trichuris</taxon>
    </lineage>
</organism>
<proteinExistence type="predicted"/>
<feature type="region of interest" description="Disordered" evidence="2">
    <location>
        <begin position="772"/>
        <end position="795"/>
    </location>
</feature>
<evidence type="ECO:0000256" key="2">
    <source>
        <dbReference type="SAM" id="MobiDB-lite"/>
    </source>
</evidence>
<feature type="compositionally biased region" description="Basic and acidic residues" evidence="2">
    <location>
        <begin position="971"/>
        <end position="986"/>
    </location>
</feature>
<evidence type="ECO:0000256" key="1">
    <source>
        <dbReference type="SAM" id="Coils"/>
    </source>
</evidence>
<reference evidence="3 4" key="1">
    <citation type="journal article" date="2014" name="Nat. Genet.">
        <title>Genome and transcriptome of the porcine whipworm Trichuris suis.</title>
        <authorList>
            <person name="Jex A.R."/>
            <person name="Nejsum P."/>
            <person name="Schwarz E.M."/>
            <person name="Hu L."/>
            <person name="Young N.D."/>
            <person name="Hall R.S."/>
            <person name="Korhonen P.K."/>
            <person name="Liao S."/>
            <person name="Thamsborg S."/>
            <person name="Xia J."/>
            <person name="Xu P."/>
            <person name="Wang S."/>
            <person name="Scheerlinck J.P."/>
            <person name="Hofmann A."/>
            <person name="Sternberg P.W."/>
            <person name="Wang J."/>
            <person name="Gasser R.B."/>
        </authorList>
    </citation>
    <scope>NUCLEOTIDE SEQUENCE [LARGE SCALE GENOMIC DNA]</scope>
    <source>
        <strain evidence="3">DCEP-RM93M</strain>
    </source>
</reference>